<dbReference type="InterPro" id="IPR011006">
    <property type="entry name" value="CheY-like_superfamily"/>
</dbReference>
<gene>
    <name evidence="4" type="ORF">AVDCRST_MAG95-1790</name>
</gene>
<feature type="modified residue" description="4-aspartylphosphate" evidence="2">
    <location>
        <position position="32"/>
    </location>
</feature>
<dbReference type="PROSITE" id="PS50110">
    <property type="entry name" value="RESPONSE_REGULATORY"/>
    <property type="match status" value="1"/>
</dbReference>
<sequence>MQDSGFALDIVDNGKQAVQKLAAHDYDIILMDVNMPEMDGYAATAHIRANLGAKSNIPIIIITCLCSTREKAKSMLLGANTFVSKPINARELLDEITTLVVNKPLYL</sequence>
<evidence type="ECO:0000256" key="1">
    <source>
        <dbReference type="ARBA" id="ARBA00022553"/>
    </source>
</evidence>
<name>A0A6J4IG19_9BACT</name>
<evidence type="ECO:0000256" key="2">
    <source>
        <dbReference type="PROSITE-ProRule" id="PRU00169"/>
    </source>
</evidence>
<accession>A0A6J4IG19</accession>
<dbReference type="PANTHER" id="PTHR45339:SF3">
    <property type="entry name" value="HISTIDINE KINASE"/>
    <property type="match status" value="1"/>
</dbReference>
<dbReference type="AlphaFoldDB" id="A0A6J4IG19"/>
<dbReference type="SMART" id="SM00448">
    <property type="entry name" value="REC"/>
    <property type="match status" value="1"/>
</dbReference>
<evidence type="ECO:0000313" key="4">
    <source>
        <dbReference type="EMBL" id="CAA9249253.1"/>
    </source>
</evidence>
<dbReference type="PANTHER" id="PTHR45339">
    <property type="entry name" value="HYBRID SIGNAL TRANSDUCTION HISTIDINE KINASE J"/>
    <property type="match status" value="1"/>
</dbReference>
<dbReference type="GO" id="GO:0000160">
    <property type="term" value="P:phosphorelay signal transduction system"/>
    <property type="evidence" value="ECO:0007669"/>
    <property type="project" value="InterPro"/>
</dbReference>
<feature type="domain" description="Response regulatory" evidence="3">
    <location>
        <begin position="1"/>
        <end position="100"/>
    </location>
</feature>
<evidence type="ECO:0000259" key="3">
    <source>
        <dbReference type="PROSITE" id="PS50110"/>
    </source>
</evidence>
<organism evidence="4">
    <name type="scientific">uncultured Adhaeribacter sp</name>
    <dbReference type="NCBI Taxonomy" id="448109"/>
    <lineage>
        <taxon>Bacteria</taxon>
        <taxon>Pseudomonadati</taxon>
        <taxon>Bacteroidota</taxon>
        <taxon>Cytophagia</taxon>
        <taxon>Cytophagales</taxon>
        <taxon>Hymenobacteraceae</taxon>
        <taxon>Adhaeribacter</taxon>
        <taxon>environmental samples</taxon>
    </lineage>
</organism>
<dbReference type="SUPFAM" id="SSF52172">
    <property type="entry name" value="CheY-like"/>
    <property type="match status" value="1"/>
</dbReference>
<reference evidence="4" key="1">
    <citation type="submission" date="2020-02" db="EMBL/GenBank/DDBJ databases">
        <authorList>
            <person name="Meier V. D."/>
        </authorList>
    </citation>
    <scope>NUCLEOTIDE SEQUENCE</scope>
    <source>
        <strain evidence="4">AVDCRST_MAG95</strain>
    </source>
</reference>
<dbReference type="Gene3D" id="3.40.50.2300">
    <property type="match status" value="1"/>
</dbReference>
<dbReference type="CDD" id="cd17546">
    <property type="entry name" value="REC_hyHK_CKI1_RcsC-like"/>
    <property type="match status" value="1"/>
</dbReference>
<dbReference type="Pfam" id="PF00072">
    <property type="entry name" value="Response_reg"/>
    <property type="match status" value="1"/>
</dbReference>
<dbReference type="EMBL" id="CADCTJ010000559">
    <property type="protein sequence ID" value="CAA9249253.1"/>
    <property type="molecule type" value="Genomic_DNA"/>
</dbReference>
<protein>
    <recommendedName>
        <fullName evidence="3">Response regulatory domain-containing protein</fullName>
    </recommendedName>
</protein>
<keyword evidence="1 2" id="KW-0597">Phosphoprotein</keyword>
<proteinExistence type="predicted"/>
<dbReference type="InterPro" id="IPR001789">
    <property type="entry name" value="Sig_transdc_resp-reg_receiver"/>
</dbReference>